<dbReference type="Proteomes" id="UP000030748">
    <property type="component" value="Unassembled WGS sequence"/>
</dbReference>
<organism evidence="3 4">
    <name type="scientific">Erythranthe guttata</name>
    <name type="common">Yellow monkey flower</name>
    <name type="synonym">Mimulus guttatus</name>
    <dbReference type="NCBI Taxonomy" id="4155"/>
    <lineage>
        <taxon>Eukaryota</taxon>
        <taxon>Viridiplantae</taxon>
        <taxon>Streptophyta</taxon>
        <taxon>Embryophyta</taxon>
        <taxon>Tracheophyta</taxon>
        <taxon>Spermatophyta</taxon>
        <taxon>Magnoliopsida</taxon>
        <taxon>eudicotyledons</taxon>
        <taxon>Gunneridae</taxon>
        <taxon>Pentapetalae</taxon>
        <taxon>asterids</taxon>
        <taxon>lamiids</taxon>
        <taxon>Lamiales</taxon>
        <taxon>Phrymaceae</taxon>
        <taxon>Erythranthe</taxon>
    </lineage>
</organism>
<feature type="compositionally biased region" description="Basic and acidic residues" evidence="1">
    <location>
        <begin position="127"/>
        <end position="167"/>
    </location>
</feature>
<dbReference type="eggNOG" id="ENOG502QVZ6">
    <property type="taxonomic scope" value="Eukaryota"/>
</dbReference>
<feature type="compositionally biased region" description="Polar residues" evidence="1">
    <location>
        <begin position="332"/>
        <end position="341"/>
    </location>
</feature>
<feature type="compositionally biased region" description="Low complexity" evidence="1">
    <location>
        <begin position="428"/>
        <end position="449"/>
    </location>
</feature>
<dbReference type="PANTHER" id="PTHR33349:SF1">
    <property type="entry name" value="EMB|CAB62594.1"/>
    <property type="match status" value="1"/>
</dbReference>
<feature type="region of interest" description="Disordered" evidence="1">
    <location>
        <begin position="424"/>
        <end position="465"/>
    </location>
</feature>
<dbReference type="SMART" id="SM01054">
    <property type="entry name" value="CaM_binding"/>
    <property type="match status" value="1"/>
</dbReference>
<feature type="domain" description="Calmodulin-binding" evidence="2">
    <location>
        <begin position="505"/>
        <end position="618"/>
    </location>
</feature>
<evidence type="ECO:0000313" key="3">
    <source>
        <dbReference type="EMBL" id="EYU44167.1"/>
    </source>
</evidence>
<accession>A0A022RUI1</accession>
<dbReference type="Pfam" id="PF07839">
    <property type="entry name" value="CaM_binding"/>
    <property type="match status" value="1"/>
</dbReference>
<gene>
    <name evidence="3" type="ORF">MIMGU_mgv1a002860mg</name>
</gene>
<name>A0A022RUI1_ERYGU</name>
<reference evidence="3 4" key="1">
    <citation type="journal article" date="2013" name="Proc. Natl. Acad. Sci. U.S.A.">
        <title>Fine-scale variation in meiotic recombination in Mimulus inferred from population shotgun sequencing.</title>
        <authorList>
            <person name="Hellsten U."/>
            <person name="Wright K.M."/>
            <person name="Jenkins J."/>
            <person name="Shu S."/>
            <person name="Yuan Y."/>
            <person name="Wessler S.R."/>
            <person name="Schmutz J."/>
            <person name="Willis J.H."/>
            <person name="Rokhsar D.S."/>
        </authorList>
    </citation>
    <scope>NUCLEOTIDE SEQUENCE [LARGE SCALE GENOMIC DNA]</scope>
    <source>
        <strain evidence="4">cv. DUN x IM62</strain>
    </source>
</reference>
<proteinExistence type="predicted"/>
<evidence type="ECO:0000313" key="4">
    <source>
        <dbReference type="Proteomes" id="UP000030748"/>
    </source>
</evidence>
<dbReference type="AlphaFoldDB" id="A0A022RUI1"/>
<feature type="compositionally biased region" description="Basic and acidic residues" evidence="1">
    <location>
        <begin position="211"/>
        <end position="230"/>
    </location>
</feature>
<dbReference type="STRING" id="4155.A0A022RUI1"/>
<feature type="compositionally biased region" description="Basic and acidic residues" evidence="1">
    <location>
        <begin position="13"/>
        <end position="23"/>
    </location>
</feature>
<evidence type="ECO:0000256" key="1">
    <source>
        <dbReference type="SAM" id="MobiDB-lite"/>
    </source>
</evidence>
<feature type="compositionally biased region" description="Polar residues" evidence="1">
    <location>
        <begin position="312"/>
        <end position="321"/>
    </location>
</feature>
<feature type="region of interest" description="Disordered" evidence="1">
    <location>
        <begin position="127"/>
        <end position="350"/>
    </location>
</feature>
<dbReference type="EMBL" id="KI630214">
    <property type="protein sequence ID" value="EYU44167.1"/>
    <property type="molecule type" value="Genomic_DNA"/>
</dbReference>
<dbReference type="GO" id="GO:0005516">
    <property type="term" value="F:calmodulin binding"/>
    <property type="evidence" value="ECO:0007669"/>
    <property type="project" value="InterPro"/>
</dbReference>
<dbReference type="PANTHER" id="PTHR33349">
    <property type="entry name" value="EMB|CAB62594.1"/>
    <property type="match status" value="1"/>
</dbReference>
<dbReference type="InterPro" id="IPR012417">
    <property type="entry name" value="CaM-bd_dom_pln"/>
</dbReference>
<sequence>MAEEIIDSLLTPEKTELESKDIISKNSAANSESPISGHNAHVRSNIASIGSHHAGDSSTRNSSDKSDSVNSGRNVVPHYLRASTGSCHDLCKYGGKHSFEKAKKPLRRRIAKSLSSEMYTVEITVSGDKKKEKVVYENSETETKNHLPDTKSYSRDPKTSLDKEKTVRNQPVIDTKIRSPVLPSPGTKSKKIRSPDVSSPGTKSYSRKPKTSLDKEKTVKNDKTSTDTKNHSPHLPSPITKSYMRKPKISPNLASPDPPELVKSVSFPSKKIEGRVKQGSSSTDNKVSRAEKKTTYMPKQHPTAMKPVKLKPSSSSDYSNDTRGKGKRNSNEETGQNTRASIKSAKKVPEPTTAILSRKVPVIKTAYNITGRTRNPKLVLPLTAQTRIRRIKTKTSTNQKIPEKTLHVIKIETKNSVLQSKLNDHANSSLPSTSSAKSLSHGKTSSLSSYEEEENGEIEYSGDGLISDSNESLEIGKLPPVKENLQKKSLKKTRGVVVSEEKYSSPVKLKFRSGKVVDLQSDNSGPRKLRFRRARIVGAEEGKGALRRRILKKAGLSDAASGAELSSEKVVLKHQDVQGKKDGQGLFNNVIEETASKLVESRISKVRALVGAFETVISLQETKPSMQAIG</sequence>
<protein>
    <recommendedName>
        <fullName evidence="2">Calmodulin-binding domain-containing protein</fullName>
    </recommendedName>
</protein>
<keyword evidence="4" id="KW-1185">Reference proteome</keyword>
<evidence type="ECO:0000259" key="2">
    <source>
        <dbReference type="SMART" id="SM01054"/>
    </source>
</evidence>
<feature type="compositionally biased region" description="Polar residues" evidence="1">
    <location>
        <begin position="24"/>
        <end position="36"/>
    </location>
</feature>
<feature type="region of interest" description="Disordered" evidence="1">
    <location>
        <begin position="1"/>
        <end position="76"/>
    </location>
</feature>